<dbReference type="SUPFAM" id="SSF55874">
    <property type="entry name" value="ATPase domain of HSP90 chaperone/DNA topoisomerase II/histidine kinase"/>
    <property type="match status" value="1"/>
</dbReference>
<keyword evidence="11" id="KW-0808">Transferase</keyword>
<dbReference type="InterPro" id="IPR013783">
    <property type="entry name" value="Ig-like_fold"/>
</dbReference>
<dbReference type="Gene3D" id="2.130.10.10">
    <property type="entry name" value="YVTN repeat-like/Quinoprotein amine dehydrogenase"/>
    <property type="match status" value="2"/>
</dbReference>
<feature type="modified residue" description="4-aspartylphosphate" evidence="7">
    <location>
        <position position="1138"/>
    </location>
</feature>
<dbReference type="SUPFAM" id="SSF63829">
    <property type="entry name" value="Calcium-dependent phosphotriesterase"/>
    <property type="match status" value="1"/>
</dbReference>
<reference evidence="12" key="1">
    <citation type="submission" date="2020-07" db="EMBL/GenBank/DDBJ databases">
        <title>Complete genome sequencing of Coprobacter sp. strain 2CBH44.</title>
        <authorList>
            <person name="Sakamoto M."/>
            <person name="Murakami T."/>
            <person name="Mori H."/>
        </authorList>
    </citation>
    <scope>NUCLEOTIDE SEQUENCE [LARGE SCALE GENOMIC DNA]</scope>
    <source>
        <strain evidence="12">2CBH44</strain>
    </source>
</reference>
<dbReference type="InterPro" id="IPR011123">
    <property type="entry name" value="Y_Y_Y"/>
</dbReference>
<dbReference type="SMART" id="SM00387">
    <property type="entry name" value="HATPase_c"/>
    <property type="match status" value="1"/>
</dbReference>
<dbReference type="SMART" id="SM00388">
    <property type="entry name" value="HisKA"/>
    <property type="match status" value="1"/>
</dbReference>
<keyword evidence="6" id="KW-0804">Transcription</keyword>
<dbReference type="InterPro" id="IPR001789">
    <property type="entry name" value="Sig_transdc_resp-reg_receiver"/>
</dbReference>
<dbReference type="InterPro" id="IPR018060">
    <property type="entry name" value="HTH_AraC"/>
</dbReference>
<dbReference type="SMART" id="SM00342">
    <property type="entry name" value="HTH_ARAC"/>
    <property type="match status" value="1"/>
</dbReference>
<dbReference type="Gene3D" id="1.10.10.60">
    <property type="entry name" value="Homeodomain-like"/>
    <property type="match status" value="1"/>
</dbReference>
<evidence type="ECO:0000313" key="12">
    <source>
        <dbReference type="Proteomes" id="UP000594042"/>
    </source>
</evidence>
<dbReference type="InterPro" id="IPR036097">
    <property type="entry name" value="HisK_dim/P_sf"/>
</dbReference>
<dbReference type="PROSITE" id="PS50110">
    <property type="entry name" value="RESPONSE_REGULATORY"/>
    <property type="match status" value="1"/>
</dbReference>
<dbReference type="Gene3D" id="3.40.50.2300">
    <property type="match status" value="1"/>
</dbReference>
<dbReference type="Gene3D" id="3.30.565.10">
    <property type="entry name" value="Histidine kinase-like ATPase, C-terminal domain"/>
    <property type="match status" value="1"/>
</dbReference>
<dbReference type="PANTHER" id="PTHR43547:SF2">
    <property type="entry name" value="HYBRID SIGNAL TRANSDUCTION HISTIDINE KINASE C"/>
    <property type="match status" value="1"/>
</dbReference>
<dbReference type="InterPro" id="IPR003594">
    <property type="entry name" value="HATPase_dom"/>
</dbReference>
<accession>A0A7G1HTJ0</accession>
<dbReference type="InterPro" id="IPR011110">
    <property type="entry name" value="Reg_prop"/>
</dbReference>
<dbReference type="SUPFAM" id="SSF46689">
    <property type="entry name" value="Homeodomain-like"/>
    <property type="match status" value="1"/>
</dbReference>
<dbReference type="GO" id="GO:0000155">
    <property type="term" value="F:phosphorelay sensor kinase activity"/>
    <property type="evidence" value="ECO:0007669"/>
    <property type="project" value="InterPro"/>
</dbReference>
<dbReference type="InterPro" id="IPR015943">
    <property type="entry name" value="WD40/YVTN_repeat-like_dom_sf"/>
</dbReference>
<dbReference type="GO" id="GO:0043565">
    <property type="term" value="F:sequence-specific DNA binding"/>
    <property type="evidence" value="ECO:0007669"/>
    <property type="project" value="InterPro"/>
</dbReference>
<dbReference type="InterPro" id="IPR011006">
    <property type="entry name" value="CheY-like_superfamily"/>
</dbReference>
<feature type="domain" description="HTH araC/xylS-type" evidence="8">
    <location>
        <begin position="1244"/>
        <end position="1343"/>
    </location>
</feature>
<gene>
    <name evidence="11" type="ORF">Cop2CBH44_01940</name>
</gene>
<dbReference type="SUPFAM" id="SSF52172">
    <property type="entry name" value="CheY-like"/>
    <property type="match status" value="1"/>
</dbReference>
<dbReference type="EC" id="2.7.13.3" evidence="2"/>
<dbReference type="Pfam" id="PF00512">
    <property type="entry name" value="HisKA"/>
    <property type="match status" value="1"/>
</dbReference>
<dbReference type="PANTHER" id="PTHR43547">
    <property type="entry name" value="TWO-COMPONENT HISTIDINE KINASE"/>
    <property type="match status" value="1"/>
</dbReference>
<comment type="catalytic activity">
    <reaction evidence="1">
        <text>ATP + protein L-histidine = ADP + protein N-phospho-L-histidine.</text>
        <dbReference type="EC" id="2.7.13.3"/>
    </reaction>
</comment>
<proteinExistence type="predicted"/>
<protein>
    <recommendedName>
        <fullName evidence="2">histidine kinase</fullName>
        <ecNumber evidence="2">2.7.13.3</ecNumber>
    </recommendedName>
</protein>
<dbReference type="Gene3D" id="1.10.287.130">
    <property type="match status" value="1"/>
</dbReference>
<dbReference type="InterPro" id="IPR004358">
    <property type="entry name" value="Sig_transdc_His_kin-like_C"/>
</dbReference>
<keyword evidence="12" id="KW-1185">Reference proteome</keyword>
<dbReference type="Pfam" id="PF02518">
    <property type="entry name" value="HATPase_c"/>
    <property type="match status" value="1"/>
</dbReference>
<dbReference type="RefSeq" id="WP_200755384.1">
    <property type="nucleotide sequence ID" value="NZ_AP023322.1"/>
</dbReference>
<dbReference type="Gene3D" id="2.60.40.10">
    <property type="entry name" value="Immunoglobulins"/>
    <property type="match status" value="1"/>
</dbReference>
<dbReference type="InterPro" id="IPR009057">
    <property type="entry name" value="Homeodomain-like_sf"/>
</dbReference>
<dbReference type="SMART" id="SM00448">
    <property type="entry name" value="REC"/>
    <property type="match status" value="1"/>
</dbReference>
<evidence type="ECO:0000256" key="3">
    <source>
        <dbReference type="ARBA" id="ARBA00022553"/>
    </source>
</evidence>
<evidence type="ECO:0000256" key="7">
    <source>
        <dbReference type="PROSITE-ProRule" id="PRU00169"/>
    </source>
</evidence>
<dbReference type="InterPro" id="IPR005467">
    <property type="entry name" value="His_kinase_dom"/>
</dbReference>
<dbReference type="SUPFAM" id="SSF47384">
    <property type="entry name" value="Homodimeric domain of signal transducing histidine kinase"/>
    <property type="match status" value="1"/>
</dbReference>
<dbReference type="KEGG" id="copr:Cop2CBH44_01940"/>
<dbReference type="Pfam" id="PF12833">
    <property type="entry name" value="HTH_18"/>
    <property type="match status" value="1"/>
</dbReference>
<dbReference type="PROSITE" id="PS01124">
    <property type="entry name" value="HTH_ARAC_FAMILY_2"/>
    <property type="match status" value="1"/>
</dbReference>
<dbReference type="EMBL" id="AP023322">
    <property type="protein sequence ID" value="BCI61841.1"/>
    <property type="molecule type" value="Genomic_DNA"/>
</dbReference>
<evidence type="ECO:0000256" key="2">
    <source>
        <dbReference type="ARBA" id="ARBA00012438"/>
    </source>
</evidence>
<keyword evidence="3 7" id="KW-0597">Phosphoprotein</keyword>
<feature type="domain" description="Response regulatory" evidence="10">
    <location>
        <begin position="1090"/>
        <end position="1205"/>
    </location>
</feature>
<dbReference type="GO" id="GO:0003700">
    <property type="term" value="F:DNA-binding transcription factor activity"/>
    <property type="evidence" value="ECO:0007669"/>
    <property type="project" value="InterPro"/>
</dbReference>
<evidence type="ECO:0000256" key="4">
    <source>
        <dbReference type="ARBA" id="ARBA00023015"/>
    </source>
</evidence>
<evidence type="ECO:0000256" key="6">
    <source>
        <dbReference type="ARBA" id="ARBA00023163"/>
    </source>
</evidence>
<dbReference type="CDD" id="cd00082">
    <property type="entry name" value="HisKA"/>
    <property type="match status" value="1"/>
</dbReference>
<evidence type="ECO:0000259" key="9">
    <source>
        <dbReference type="PROSITE" id="PS50109"/>
    </source>
</evidence>
<evidence type="ECO:0000256" key="1">
    <source>
        <dbReference type="ARBA" id="ARBA00000085"/>
    </source>
</evidence>
<evidence type="ECO:0000259" key="10">
    <source>
        <dbReference type="PROSITE" id="PS50110"/>
    </source>
</evidence>
<keyword evidence="4" id="KW-0805">Transcription regulation</keyword>
<dbReference type="SUPFAM" id="SSF101898">
    <property type="entry name" value="NHL repeat"/>
    <property type="match status" value="1"/>
</dbReference>
<feature type="domain" description="Histidine kinase" evidence="9">
    <location>
        <begin position="811"/>
        <end position="1041"/>
    </location>
</feature>
<name>A0A7G1HTJ0_9BACT</name>
<evidence type="ECO:0000313" key="11">
    <source>
        <dbReference type="EMBL" id="BCI61841.1"/>
    </source>
</evidence>
<dbReference type="InterPro" id="IPR036890">
    <property type="entry name" value="HATPase_C_sf"/>
</dbReference>
<dbReference type="InterPro" id="IPR003661">
    <property type="entry name" value="HisK_dim/P_dom"/>
</dbReference>
<keyword evidence="5" id="KW-0238">DNA-binding</keyword>
<dbReference type="Pfam" id="PF07494">
    <property type="entry name" value="Reg_prop"/>
    <property type="match status" value="2"/>
</dbReference>
<dbReference type="Proteomes" id="UP000594042">
    <property type="component" value="Chromosome"/>
</dbReference>
<dbReference type="InterPro" id="IPR018062">
    <property type="entry name" value="HTH_AraC-typ_CS"/>
</dbReference>
<keyword evidence="11" id="KW-0418">Kinase</keyword>
<dbReference type="Pfam" id="PF00072">
    <property type="entry name" value="Response_reg"/>
    <property type="match status" value="1"/>
</dbReference>
<evidence type="ECO:0000256" key="5">
    <source>
        <dbReference type="ARBA" id="ARBA00023125"/>
    </source>
</evidence>
<organism evidence="11 12">
    <name type="scientific">Coprobacter secundus subsp. similis</name>
    <dbReference type="NCBI Taxonomy" id="2751153"/>
    <lineage>
        <taxon>Bacteria</taxon>
        <taxon>Pseudomonadati</taxon>
        <taxon>Bacteroidota</taxon>
        <taxon>Bacteroidia</taxon>
        <taxon>Bacteroidales</taxon>
        <taxon>Barnesiellaceae</taxon>
        <taxon>Coprobacter</taxon>
    </lineage>
</organism>
<dbReference type="Pfam" id="PF07495">
    <property type="entry name" value="Y_Y_Y"/>
    <property type="match status" value="1"/>
</dbReference>
<dbReference type="PRINTS" id="PR00344">
    <property type="entry name" value="BCTRLSENSOR"/>
</dbReference>
<sequence length="1347" mass="152877">MRQQILTISLCCVFILSALSDVLSQPLHRTDLSNLRVNAFAQDSLGYIWIATANGLCKSFGESYDVFFYDEADEHSIPSNLITGLYVDDASKLWISTGKGICSMARGKYEFHRYSQSTSTGMESFFLGFVQYAGRIYTYGYNGLYEIDEKNKTLIPRIEVDRQVIYGAVTDSHGNLWLTNGAELIKLDRSLSLISKIVVGRDDVVNCMVSDREKILLGTENGIKLLDLHSLEISDGDFPHALDDLRINQMLPVDGGRKLLISTRNKGALVYDMETRDVISRYNNDEFADIPSVDINTAFVDKEKNVWFGTFDRGHFMLSNKKKIFNENKAIVNLFRNRFVTRITADRYGNMWIGTRYDGLAYYNTATGKVVWYNASTTPWLSVFNSNFVQEIYCDTRNRLWVGYGNLLIVCNIGRDGQLSLVKTCSGTGNVVTIAEDANRRIWAGSSENGLYIYDDDLILKQHITSAVSNSNNITKIIPLSDDKMLFSAYMDNIYVIDANSLVASALDAKCRKLWSNAVELRLDAKGNLWIGTYGNGLMKYDLKKKTLKQYDPLQRNDMVGIECDAHDNVWASSSYGIYRISPADTINVYLQQDGIGGNQYHEKCTFKDSRGHIYFGGNTGLEEVFPDNVEPVRQDIPIYLTDFKLFGNSVVPEDGGVIDRDISLIRNLKLDHDENVVSFEFSGIAYDCLSFLEYAYMLEGFDHTWNYIGKYNRATYANLPAGSYTFLVKAKNRNGAWGEPRKLLDVEVSPAPWLHPLALSVYAVLAVLLVFLFSKLYVRLKLAKERYTLIEAKIEQEHKMSQMKVNFFTNISHELRTPLTLIYAPVKMLKDKYRTLSEQQVESNLDFIAGNVDRLLDLTDQLLKFRHVKDETLPLKVSRHDCVHQLENIIKLYNIYTAEKNQIVEFDCPYDSLTVIYDADKLDKIMNNLLMNATKYTLDSGRIIVKLDLTKYPERTTGNDWTYMEIRVTDNGIGIDKNDFTRLFKRFSRLVTPSKYGQIKGFGIGLNYVYHLVENHKGKIRAERNVSRGMTFTVVIPVCESAYSEDERASDDMDMKQEAEQAAGSDILPAIPVTDDAAEEEAAGAERRKILIIEDNPDMNAFIAGLFSDKFDVTTAFDGLNGLQRAVETVPDIIISDVLMPRMDGYELCSEVKKNKDICHIPVILLTAKVMDEEQIRGYDQGADMYLSKPFNPSVLISIVNRMMAKQDKLKALLISACGAQDSVPAEKDVRLELSPLDRKFLDKLYKYIEDNISNGDININILSRELGYSRANFYRKIKALTGATPNDLLKTYRLNRAAELILTREYTLGEISEMTGFGTQSHFSNLFKKHFGISPKEYLTEHFGK</sequence>
<dbReference type="PROSITE" id="PS50109">
    <property type="entry name" value="HIS_KIN"/>
    <property type="match status" value="1"/>
</dbReference>
<dbReference type="PROSITE" id="PS00041">
    <property type="entry name" value="HTH_ARAC_FAMILY_1"/>
    <property type="match status" value="1"/>
</dbReference>
<evidence type="ECO:0000259" key="8">
    <source>
        <dbReference type="PROSITE" id="PS01124"/>
    </source>
</evidence>